<organism evidence="2 3">
    <name type="scientific">Thiohalorhabdus methylotrophus</name>
    <dbReference type="NCBI Taxonomy" id="3242694"/>
    <lineage>
        <taxon>Bacteria</taxon>
        <taxon>Pseudomonadati</taxon>
        <taxon>Pseudomonadota</taxon>
        <taxon>Gammaproteobacteria</taxon>
        <taxon>Thiohalorhabdales</taxon>
        <taxon>Thiohalorhabdaceae</taxon>
        <taxon>Thiohalorhabdus</taxon>
    </lineage>
</organism>
<evidence type="ECO:0000313" key="3">
    <source>
        <dbReference type="Proteomes" id="UP001575181"/>
    </source>
</evidence>
<comment type="caution">
    <text evidence="2">The sequence shown here is derived from an EMBL/GenBank/DDBJ whole genome shotgun (WGS) entry which is preliminary data.</text>
</comment>
<evidence type="ECO:0000256" key="1">
    <source>
        <dbReference type="SAM" id="SignalP"/>
    </source>
</evidence>
<keyword evidence="1" id="KW-0732">Signal</keyword>
<keyword evidence="3" id="KW-1185">Reference proteome</keyword>
<name>A0ABV4TPY9_9GAMM</name>
<dbReference type="Proteomes" id="UP001575181">
    <property type="component" value="Unassembled WGS sequence"/>
</dbReference>
<evidence type="ECO:0000313" key="2">
    <source>
        <dbReference type="EMBL" id="MFA9459288.1"/>
    </source>
</evidence>
<reference evidence="2 3" key="1">
    <citation type="submission" date="2024-08" db="EMBL/GenBank/DDBJ databases">
        <title>Whole-genome sequencing of halo(alkali)philic microorganisms from hypersaline lakes.</title>
        <authorList>
            <person name="Sorokin D.Y."/>
            <person name="Merkel A.Y."/>
            <person name="Messina E."/>
            <person name="Yakimov M."/>
        </authorList>
    </citation>
    <scope>NUCLEOTIDE SEQUENCE [LARGE SCALE GENOMIC DNA]</scope>
    <source>
        <strain evidence="2 3">Cl-TMA</strain>
    </source>
</reference>
<feature type="signal peptide" evidence="1">
    <location>
        <begin position="1"/>
        <end position="22"/>
    </location>
</feature>
<gene>
    <name evidence="2" type="ORF">ACERLL_00420</name>
</gene>
<protein>
    <submittedName>
        <fullName evidence="2">Uncharacterized protein</fullName>
    </submittedName>
</protein>
<dbReference type="RefSeq" id="WP_373654079.1">
    <property type="nucleotide sequence ID" value="NZ_JBGUAW010000001.1"/>
</dbReference>
<proteinExistence type="predicted"/>
<feature type="chain" id="PRO_5046829836" evidence="1">
    <location>
        <begin position="23"/>
        <end position="115"/>
    </location>
</feature>
<dbReference type="EMBL" id="JBGUAW010000001">
    <property type="protein sequence ID" value="MFA9459288.1"/>
    <property type="molecule type" value="Genomic_DNA"/>
</dbReference>
<accession>A0ABV4TPY9</accession>
<sequence>MAVKGALAVAVLVCAVAMPAQAAETLKRDRWTGPETVEQAAGHPALNTLLSAYTGATGARVEVAHGGGARGSAWAHEVRGWLVALGIPSARIRLEPGITEPGTLRLAVREAGGEP</sequence>